<keyword evidence="2" id="KW-1185">Reference proteome</keyword>
<name>B5W7U6_LIMMA</name>
<comment type="caution">
    <text evidence="1">The sequence shown here is derived from an EMBL/GenBank/DDBJ whole genome shotgun (WGS) entry which is preliminary data.</text>
</comment>
<dbReference type="AlphaFoldDB" id="B5W7U6"/>
<dbReference type="EMBL" id="ABYK01000056">
    <property type="protein sequence ID" value="EDZ92405.1"/>
    <property type="molecule type" value="Genomic_DNA"/>
</dbReference>
<reference evidence="1 2" key="1">
    <citation type="journal article" date="2011" name="Appl. Environ. Microbiol.">
        <title>Contribution of a Sodium Ion Gradient to Energy Conservation during Fermentation in the Cyanobacterium Arthrospira (Spirulina) maxima CS-328.</title>
        <authorList>
            <person name="Carrieri D."/>
            <person name="Ananyev G."/>
            <person name="Lenz O."/>
            <person name="Bryant D.A."/>
            <person name="Dismukes G.C."/>
        </authorList>
    </citation>
    <scope>NUCLEOTIDE SEQUENCE [LARGE SCALE GENOMIC DNA]</scope>
    <source>
        <strain evidence="1 2">CS-328</strain>
    </source>
</reference>
<sequence>MKTIVAKAHTKFQKLPIQSSELKPDQMVAVTAGKTYEV</sequence>
<accession>B5W7U6</accession>
<protein>
    <submittedName>
        <fullName evidence="1">Uncharacterized protein</fullName>
    </submittedName>
</protein>
<gene>
    <name evidence="1" type="ORF">AmaxDRAFT_4833</name>
</gene>
<organism evidence="1 2">
    <name type="scientific">Limnospira maxima CS-328</name>
    <dbReference type="NCBI Taxonomy" id="513049"/>
    <lineage>
        <taxon>Bacteria</taxon>
        <taxon>Bacillati</taxon>
        <taxon>Cyanobacteriota</taxon>
        <taxon>Cyanophyceae</taxon>
        <taxon>Oscillatoriophycideae</taxon>
        <taxon>Oscillatoriales</taxon>
        <taxon>Sirenicapillariaceae</taxon>
        <taxon>Limnospira</taxon>
    </lineage>
</organism>
<evidence type="ECO:0000313" key="2">
    <source>
        <dbReference type="Proteomes" id="UP000004061"/>
    </source>
</evidence>
<proteinExistence type="predicted"/>
<dbReference type="Proteomes" id="UP000004061">
    <property type="component" value="Unassembled WGS sequence"/>
</dbReference>
<evidence type="ECO:0000313" key="1">
    <source>
        <dbReference type="EMBL" id="EDZ92405.1"/>
    </source>
</evidence>